<dbReference type="Pfam" id="PF00085">
    <property type="entry name" value="Thioredoxin"/>
    <property type="match status" value="1"/>
</dbReference>
<dbReference type="PANTHER" id="PTHR46426:SF1">
    <property type="entry name" value="PROTEIN DISULFIDE-ISOMERASE TMX3"/>
    <property type="match status" value="1"/>
</dbReference>
<feature type="region of interest" description="Disordered" evidence="7">
    <location>
        <begin position="349"/>
        <end position="378"/>
    </location>
</feature>
<dbReference type="Proteomes" id="UP000472262">
    <property type="component" value="Unassembled WGS sequence"/>
</dbReference>
<evidence type="ECO:0000313" key="10">
    <source>
        <dbReference type="Ensembl" id="ENSSGRP00000030545.1"/>
    </source>
</evidence>
<dbReference type="GO" id="GO:0003756">
    <property type="term" value="F:protein disulfide isomerase activity"/>
    <property type="evidence" value="ECO:0007669"/>
    <property type="project" value="UniProtKB-EC"/>
</dbReference>
<evidence type="ECO:0000313" key="11">
    <source>
        <dbReference type="Proteomes" id="UP000472262"/>
    </source>
</evidence>
<dbReference type="InterPro" id="IPR052250">
    <property type="entry name" value="PDI_TMX3"/>
</dbReference>
<proteinExistence type="predicted"/>
<dbReference type="PROSITE" id="PS51352">
    <property type="entry name" value="THIOREDOXIN_2"/>
    <property type="match status" value="1"/>
</dbReference>
<accession>A0A672LWS2</accession>
<evidence type="ECO:0000259" key="9">
    <source>
        <dbReference type="PROSITE" id="PS51352"/>
    </source>
</evidence>
<evidence type="ECO:0000256" key="3">
    <source>
        <dbReference type="ARBA" id="ARBA00012723"/>
    </source>
</evidence>
<sequence>MAIDVNVSHRDTRDSLNGTFYTPWCAYCHTFEPILYEVGAELKSMGSPVNVGKIDTTVHTSIASEFNIRGYPTIKLFKGDLSFDYKGPRTKDAIIEFTNRVSGPVVKPLSSVQLFQHVMSHHDLIFVYIGQESLLKKKYYKAATDMFNLTCLIIPIEIVDGDLSFWINRERFPSYFQIDSFSLYQMGELSKLVALAVVDEKNPSEKSIRYKTLMERLSTEYRDHYKSDYQFGYMDGNEYINGLIMGEVEMPFIIVLNMTIDGYCLPESTIETIEDLLRFLNSVLDGSAKLLGGNGFLQHTKRVFNKARSTVVSMFQAAPFFSCFVFGLPVGIVVLVIWRTCTAVPADDEKPMEGATASPALDAHGRKAKEMQPDDRQHTEQLAQSSLHVLLCYTASWISKNSWHCRLQLQLVLWAREPACVSGCICAPKWLRKLAGRAD</sequence>
<evidence type="ECO:0000256" key="2">
    <source>
        <dbReference type="ARBA" id="ARBA00004167"/>
    </source>
</evidence>
<dbReference type="AlphaFoldDB" id="A0A672LWS2"/>
<dbReference type="Ensembl" id="ENSSGRT00000032803.1">
    <property type="protein sequence ID" value="ENSSGRP00000030545.1"/>
    <property type="gene ID" value="ENSSGRG00000017125.1"/>
</dbReference>
<keyword evidence="6 8" id="KW-0472">Membrane</keyword>
<keyword evidence="11" id="KW-1185">Reference proteome</keyword>
<dbReference type="GO" id="GO:0005783">
    <property type="term" value="C:endoplasmic reticulum"/>
    <property type="evidence" value="ECO:0007669"/>
    <property type="project" value="TreeGrafter"/>
</dbReference>
<dbReference type="EC" id="5.3.4.1" evidence="3"/>
<dbReference type="InterPro" id="IPR013766">
    <property type="entry name" value="Thioredoxin_domain"/>
</dbReference>
<protein>
    <recommendedName>
        <fullName evidence="3">protein disulfide-isomerase</fullName>
        <ecNumber evidence="3">5.3.4.1</ecNumber>
    </recommendedName>
</protein>
<feature type="compositionally biased region" description="Basic and acidic residues" evidence="7">
    <location>
        <begin position="363"/>
        <end position="378"/>
    </location>
</feature>
<comment type="catalytic activity">
    <reaction evidence="1">
        <text>Catalyzes the rearrangement of -S-S- bonds in proteins.</text>
        <dbReference type="EC" id="5.3.4.1"/>
    </reaction>
</comment>
<name>A0A672LWS2_SINGR</name>
<evidence type="ECO:0000256" key="5">
    <source>
        <dbReference type="ARBA" id="ARBA00022989"/>
    </source>
</evidence>
<reference evidence="10" key="2">
    <citation type="submission" date="2025-09" db="UniProtKB">
        <authorList>
            <consortium name="Ensembl"/>
        </authorList>
    </citation>
    <scope>IDENTIFICATION</scope>
</reference>
<feature type="domain" description="Thioredoxin" evidence="9">
    <location>
        <begin position="1"/>
        <end position="103"/>
    </location>
</feature>
<keyword evidence="5 8" id="KW-1133">Transmembrane helix</keyword>
<organism evidence="10 11">
    <name type="scientific">Sinocyclocheilus grahami</name>
    <name type="common">Dianchi golden-line fish</name>
    <name type="synonym">Barbus grahami</name>
    <dbReference type="NCBI Taxonomy" id="75366"/>
    <lineage>
        <taxon>Eukaryota</taxon>
        <taxon>Metazoa</taxon>
        <taxon>Chordata</taxon>
        <taxon>Craniata</taxon>
        <taxon>Vertebrata</taxon>
        <taxon>Euteleostomi</taxon>
        <taxon>Actinopterygii</taxon>
        <taxon>Neopterygii</taxon>
        <taxon>Teleostei</taxon>
        <taxon>Ostariophysi</taxon>
        <taxon>Cypriniformes</taxon>
        <taxon>Cyprinidae</taxon>
        <taxon>Cyprininae</taxon>
        <taxon>Sinocyclocheilus</taxon>
    </lineage>
</organism>
<evidence type="ECO:0000256" key="6">
    <source>
        <dbReference type="ARBA" id="ARBA00023136"/>
    </source>
</evidence>
<reference evidence="10" key="1">
    <citation type="submission" date="2025-08" db="UniProtKB">
        <authorList>
            <consortium name="Ensembl"/>
        </authorList>
    </citation>
    <scope>IDENTIFICATION</scope>
</reference>
<evidence type="ECO:0000256" key="7">
    <source>
        <dbReference type="SAM" id="MobiDB-lite"/>
    </source>
</evidence>
<dbReference type="Gene3D" id="3.40.30.10">
    <property type="entry name" value="Glutaredoxin"/>
    <property type="match status" value="1"/>
</dbReference>
<gene>
    <name evidence="10" type="primary">tmx3a</name>
</gene>
<dbReference type="SUPFAM" id="SSF52833">
    <property type="entry name" value="Thioredoxin-like"/>
    <property type="match status" value="1"/>
</dbReference>
<comment type="subcellular location">
    <subcellularLocation>
        <location evidence="2">Membrane</location>
        <topology evidence="2">Single-pass membrane protein</topology>
    </subcellularLocation>
</comment>
<dbReference type="InterPro" id="IPR036249">
    <property type="entry name" value="Thioredoxin-like_sf"/>
</dbReference>
<keyword evidence="4 8" id="KW-0812">Transmembrane</keyword>
<dbReference type="GO" id="GO:0016020">
    <property type="term" value="C:membrane"/>
    <property type="evidence" value="ECO:0007669"/>
    <property type="project" value="UniProtKB-SubCell"/>
</dbReference>
<evidence type="ECO:0000256" key="8">
    <source>
        <dbReference type="SAM" id="Phobius"/>
    </source>
</evidence>
<evidence type="ECO:0000256" key="4">
    <source>
        <dbReference type="ARBA" id="ARBA00022692"/>
    </source>
</evidence>
<dbReference type="InParanoid" id="A0A672LWS2"/>
<dbReference type="GO" id="GO:0009986">
    <property type="term" value="C:cell surface"/>
    <property type="evidence" value="ECO:0007669"/>
    <property type="project" value="TreeGrafter"/>
</dbReference>
<evidence type="ECO:0000256" key="1">
    <source>
        <dbReference type="ARBA" id="ARBA00001182"/>
    </source>
</evidence>
<feature type="transmembrane region" description="Helical" evidence="8">
    <location>
        <begin position="311"/>
        <end position="338"/>
    </location>
</feature>
<dbReference type="PANTHER" id="PTHR46426">
    <property type="entry name" value="PROTEIN DISULFIDE-ISOMERASE TMX3"/>
    <property type="match status" value="1"/>
</dbReference>